<sequence>MEVSFNLRGMAPCKYSDRVIAFDNRGKFLLLKIVAKRRSEESEEKMLTAPQFAEGPRVHTPIDDATDEPAAAAVSKKRVVEMEGAKSEEEMRTAPDFAKRPRTHMAINAVDEAATAAAAEAASTSKKGAVKIEDNAAKCGKPEWEKTIQQQEVSGLELACREAAVNELREEHAKGLQKLEEDLRLQWMNALNELIKNQVERVQKVEEDIEEKRMKAVNELREEHRERLQKLEDDLKMKCMKGVSE</sequence>
<keyword evidence="3" id="KW-1185">Reference proteome</keyword>
<evidence type="ECO:0000313" key="3">
    <source>
        <dbReference type="Proteomes" id="UP000265515"/>
    </source>
</evidence>
<keyword evidence="1" id="KW-0175">Coiled coil</keyword>
<dbReference type="AlphaFoldDB" id="A0A388KL65"/>
<evidence type="ECO:0000256" key="1">
    <source>
        <dbReference type="SAM" id="Coils"/>
    </source>
</evidence>
<accession>A0A388KL65</accession>
<protein>
    <submittedName>
        <fullName evidence="2">Uncharacterized protein</fullName>
    </submittedName>
</protein>
<gene>
    <name evidence="2" type="ORF">CBR_g8075</name>
</gene>
<proteinExistence type="predicted"/>
<dbReference type="Proteomes" id="UP000265515">
    <property type="component" value="Unassembled WGS sequence"/>
</dbReference>
<feature type="coiled-coil region" evidence="1">
    <location>
        <begin position="188"/>
        <end position="241"/>
    </location>
</feature>
<comment type="caution">
    <text evidence="2">The sequence shown here is derived from an EMBL/GenBank/DDBJ whole genome shotgun (WGS) entry which is preliminary data.</text>
</comment>
<dbReference type="Gramene" id="GBG70777">
    <property type="protein sequence ID" value="GBG70777"/>
    <property type="gene ID" value="CBR_g8075"/>
</dbReference>
<reference evidence="2 3" key="1">
    <citation type="journal article" date="2018" name="Cell">
        <title>The Chara Genome: Secondary Complexity and Implications for Plant Terrestrialization.</title>
        <authorList>
            <person name="Nishiyama T."/>
            <person name="Sakayama H."/>
            <person name="Vries J.D."/>
            <person name="Buschmann H."/>
            <person name="Saint-Marcoux D."/>
            <person name="Ullrich K.K."/>
            <person name="Haas F.B."/>
            <person name="Vanderstraeten L."/>
            <person name="Becker D."/>
            <person name="Lang D."/>
            <person name="Vosolsobe S."/>
            <person name="Rombauts S."/>
            <person name="Wilhelmsson P.K.I."/>
            <person name="Janitza P."/>
            <person name="Kern R."/>
            <person name="Heyl A."/>
            <person name="Rumpler F."/>
            <person name="Villalobos L.I.A.C."/>
            <person name="Clay J.M."/>
            <person name="Skokan R."/>
            <person name="Toyoda A."/>
            <person name="Suzuki Y."/>
            <person name="Kagoshima H."/>
            <person name="Schijlen E."/>
            <person name="Tajeshwar N."/>
            <person name="Catarino B."/>
            <person name="Hetherington A.J."/>
            <person name="Saltykova A."/>
            <person name="Bonnot C."/>
            <person name="Breuninger H."/>
            <person name="Symeonidi A."/>
            <person name="Radhakrishnan G.V."/>
            <person name="Van Nieuwerburgh F."/>
            <person name="Deforce D."/>
            <person name="Chang C."/>
            <person name="Karol K.G."/>
            <person name="Hedrich R."/>
            <person name="Ulvskov P."/>
            <person name="Glockner G."/>
            <person name="Delwiche C.F."/>
            <person name="Petrasek J."/>
            <person name="Van de Peer Y."/>
            <person name="Friml J."/>
            <person name="Beilby M."/>
            <person name="Dolan L."/>
            <person name="Kohara Y."/>
            <person name="Sugano S."/>
            <person name="Fujiyama A."/>
            <person name="Delaux P.-M."/>
            <person name="Quint M."/>
            <person name="TheiBen G."/>
            <person name="Hagemann M."/>
            <person name="Harholt J."/>
            <person name="Dunand C."/>
            <person name="Zachgo S."/>
            <person name="Langdale J."/>
            <person name="Maumus F."/>
            <person name="Straeten D.V.D."/>
            <person name="Gould S.B."/>
            <person name="Rensing S.A."/>
        </authorList>
    </citation>
    <scope>NUCLEOTIDE SEQUENCE [LARGE SCALE GENOMIC DNA]</scope>
    <source>
        <strain evidence="2 3">S276</strain>
    </source>
</reference>
<dbReference type="EMBL" id="BFEA01000136">
    <property type="protein sequence ID" value="GBG70777.1"/>
    <property type="molecule type" value="Genomic_DNA"/>
</dbReference>
<evidence type="ECO:0000313" key="2">
    <source>
        <dbReference type="EMBL" id="GBG70777.1"/>
    </source>
</evidence>
<name>A0A388KL65_CHABU</name>
<organism evidence="2 3">
    <name type="scientific">Chara braunii</name>
    <name type="common">Braun's stonewort</name>
    <dbReference type="NCBI Taxonomy" id="69332"/>
    <lineage>
        <taxon>Eukaryota</taxon>
        <taxon>Viridiplantae</taxon>
        <taxon>Streptophyta</taxon>
        <taxon>Charophyceae</taxon>
        <taxon>Charales</taxon>
        <taxon>Characeae</taxon>
        <taxon>Chara</taxon>
    </lineage>
</organism>